<accession>A0A917WQF1</accession>
<organism evidence="2 3">
    <name type="scientific">Dactylosporangium sucinum</name>
    <dbReference type="NCBI Taxonomy" id="1424081"/>
    <lineage>
        <taxon>Bacteria</taxon>
        <taxon>Bacillati</taxon>
        <taxon>Actinomycetota</taxon>
        <taxon>Actinomycetes</taxon>
        <taxon>Micromonosporales</taxon>
        <taxon>Micromonosporaceae</taxon>
        <taxon>Dactylosporangium</taxon>
    </lineage>
</organism>
<name>A0A917WQF1_9ACTN</name>
<feature type="transmembrane region" description="Helical" evidence="1">
    <location>
        <begin position="18"/>
        <end position="40"/>
    </location>
</feature>
<protein>
    <submittedName>
        <fullName evidence="2">Uncharacterized protein</fullName>
    </submittedName>
</protein>
<evidence type="ECO:0000256" key="1">
    <source>
        <dbReference type="SAM" id="Phobius"/>
    </source>
</evidence>
<keyword evidence="1" id="KW-0812">Transmembrane</keyword>
<reference evidence="2" key="1">
    <citation type="journal article" date="2014" name="Int. J. Syst. Evol. Microbiol.">
        <title>Complete genome sequence of Corynebacterium casei LMG S-19264T (=DSM 44701T), isolated from a smear-ripened cheese.</title>
        <authorList>
            <consortium name="US DOE Joint Genome Institute (JGI-PGF)"/>
            <person name="Walter F."/>
            <person name="Albersmeier A."/>
            <person name="Kalinowski J."/>
            <person name="Ruckert C."/>
        </authorList>
    </citation>
    <scope>NUCLEOTIDE SEQUENCE</scope>
    <source>
        <strain evidence="2">JCM 19831</strain>
    </source>
</reference>
<proteinExistence type="predicted"/>
<feature type="transmembrane region" description="Helical" evidence="1">
    <location>
        <begin position="46"/>
        <end position="68"/>
    </location>
</feature>
<keyword evidence="3" id="KW-1185">Reference proteome</keyword>
<sequence>MTAMDDQQYRSSSGIRRALLTAAIACAVLAAAALMVSWTTTGSARLAGGIGSAVFGAVAVFLAGLWYLRNRAAALRR</sequence>
<gene>
    <name evidence="2" type="ORF">GCM10007977_025300</name>
</gene>
<reference evidence="2" key="2">
    <citation type="submission" date="2020-09" db="EMBL/GenBank/DDBJ databases">
        <authorList>
            <person name="Sun Q."/>
            <person name="Ohkuma M."/>
        </authorList>
    </citation>
    <scope>NUCLEOTIDE SEQUENCE</scope>
    <source>
        <strain evidence="2">JCM 19831</strain>
    </source>
</reference>
<dbReference type="Proteomes" id="UP000642070">
    <property type="component" value="Unassembled WGS sequence"/>
</dbReference>
<keyword evidence="1" id="KW-0472">Membrane</keyword>
<dbReference type="AlphaFoldDB" id="A0A917WQF1"/>
<evidence type="ECO:0000313" key="2">
    <source>
        <dbReference type="EMBL" id="GGM23041.1"/>
    </source>
</evidence>
<comment type="caution">
    <text evidence="2">The sequence shown here is derived from an EMBL/GenBank/DDBJ whole genome shotgun (WGS) entry which is preliminary data.</text>
</comment>
<keyword evidence="1" id="KW-1133">Transmembrane helix</keyword>
<dbReference type="EMBL" id="BMPI01000010">
    <property type="protein sequence ID" value="GGM23041.1"/>
    <property type="molecule type" value="Genomic_DNA"/>
</dbReference>
<evidence type="ECO:0000313" key="3">
    <source>
        <dbReference type="Proteomes" id="UP000642070"/>
    </source>
</evidence>